<keyword evidence="4" id="KW-0029">Amino-acid transport</keyword>
<evidence type="ECO:0000256" key="5">
    <source>
        <dbReference type="ARBA" id="ARBA00022989"/>
    </source>
</evidence>
<feature type="transmembrane region" description="Helical" evidence="7">
    <location>
        <begin position="412"/>
        <end position="434"/>
    </location>
</feature>
<evidence type="ECO:0000256" key="4">
    <source>
        <dbReference type="ARBA" id="ARBA00022970"/>
    </source>
</evidence>
<sequence>MAETLKRVSATVHRLSETAPRPLGDQEYARTSTHHEEFVEAEKKLARVSFAPGDGIVDDGVHRTGNTFTAIGHTITAVIGAGVLSLPYSIAMLGWVAGPICLLVFAFVTLYTSQMLADCGVINGIRQRTYTNVVETTFGRWGYITIGWVQHSNLVLTALAYQITGSLSLQTVATSICRSAGTVNCFDKYWKWSIIFAAIQIVMIQMPDLSYFWWASLIGAAMSFSYSTIALALSINEGNTHGTVGGMDLSPSDKAFGILNAIGAILFAYSFSMILIEIQDTVRGPPKVGPIKPMQRAVQISVALMTSFYLAVAISGYMAFGNTVPSNILTAFDHPSWVIDWANIMVIIHMIPAYQVYAQPFLAFMEYHYGRWKYQLPVLRGIVFRIVLRTLFVVFIGFVGICLPFFGDIVGLVGALGFWPATVYFPIECWIRVFKPSPRKRLWLRGLNIACFIVTVAATVGSVQLIVVRLPGLQSVQRLELAASCAPAAQAASTTFIPCYLNP</sequence>
<feature type="transmembrane region" description="Helical" evidence="7">
    <location>
        <begin position="341"/>
        <end position="365"/>
    </location>
</feature>
<evidence type="ECO:0000256" key="3">
    <source>
        <dbReference type="ARBA" id="ARBA00022692"/>
    </source>
</evidence>
<dbReference type="Pfam" id="PF01490">
    <property type="entry name" value="Aa_trans"/>
    <property type="match status" value="1"/>
</dbReference>
<feature type="transmembrane region" description="Helical" evidence="7">
    <location>
        <begin position="386"/>
        <end position="406"/>
    </location>
</feature>
<proteinExistence type="predicted"/>
<keyword evidence="6 7" id="KW-0472">Membrane</keyword>
<keyword evidence="2" id="KW-0813">Transport</keyword>
<comment type="caution">
    <text evidence="9">The sequence shown here is derived from an EMBL/GenBank/DDBJ whole genome shotgun (WGS) entry which is preliminary data.</text>
</comment>
<name>A0AAD9IEX0_PROWI</name>
<evidence type="ECO:0000256" key="7">
    <source>
        <dbReference type="SAM" id="Phobius"/>
    </source>
</evidence>
<feature type="transmembrane region" description="Helical" evidence="7">
    <location>
        <begin position="211"/>
        <end position="235"/>
    </location>
</feature>
<dbReference type="Proteomes" id="UP001255856">
    <property type="component" value="Unassembled WGS sequence"/>
</dbReference>
<dbReference type="PANTHER" id="PTHR48017">
    <property type="entry name" value="OS05G0424000 PROTEIN-RELATED"/>
    <property type="match status" value="1"/>
</dbReference>
<feature type="transmembrane region" description="Helical" evidence="7">
    <location>
        <begin position="68"/>
        <end position="86"/>
    </location>
</feature>
<keyword evidence="3 7" id="KW-0812">Transmembrane</keyword>
<evidence type="ECO:0000256" key="2">
    <source>
        <dbReference type="ARBA" id="ARBA00022448"/>
    </source>
</evidence>
<comment type="subcellular location">
    <subcellularLocation>
        <location evidence="1">Membrane</location>
    </subcellularLocation>
</comment>
<protein>
    <recommendedName>
        <fullName evidence="8">Amino acid transporter transmembrane domain-containing protein</fullName>
    </recommendedName>
</protein>
<organism evidence="9 10">
    <name type="scientific">Prototheca wickerhamii</name>
    <dbReference type="NCBI Taxonomy" id="3111"/>
    <lineage>
        <taxon>Eukaryota</taxon>
        <taxon>Viridiplantae</taxon>
        <taxon>Chlorophyta</taxon>
        <taxon>core chlorophytes</taxon>
        <taxon>Trebouxiophyceae</taxon>
        <taxon>Chlorellales</taxon>
        <taxon>Chlorellaceae</taxon>
        <taxon>Prototheca</taxon>
    </lineage>
</organism>
<evidence type="ECO:0000256" key="1">
    <source>
        <dbReference type="ARBA" id="ARBA00004370"/>
    </source>
</evidence>
<feature type="transmembrane region" description="Helical" evidence="7">
    <location>
        <begin position="255"/>
        <end position="276"/>
    </location>
</feature>
<gene>
    <name evidence="9" type="ORF">QBZ16_001173</name>
</gene>
<dbReference type="InterPro" id="IPR013057">
    <property type="entry name" value="AA_transpt_TM"/>
</dbReference>
<evidence type="ECO:0000313" key="9">
    <source>
        <dbReference type="EMBL" id="KAK2076241.1"/>
    </source>
</evidence>
<keyword evidence="10" id="KW-1185">Reference proteome</keyword>
<feature type="domain" description="Amino acid transporter transmembrane" evidence="8">
    <location>
        <begin position="64"/>
        <end position="464"/>
    </location>
</feature>
<feature type="transmembrane region" description="Helical" evidence="7">
    <location>
        <begin position="446"/>
        <end position="467"/>
    </location>
</feature>
<evidence type="ECO:0000259" key="8">
    <source>
        <dbReference type="Pfam" id="PF01490"/>
    </source>
</evidence>
<evidence type="ECO:0000313" key="10">
    <source>
        <dbReference type="Proteomes" id="UP001255856"/>
    </source>
</evidence>
<evidence type="ECO:0000256" key="6">
    <source>
        <dbReference type="ARBA" id="ARBA00023136"/>
    </source>
</evidence>
<dbReference type="GO" id="GO:0006865">
    <property type="term" value="P:amino acid transport"/>
    <property type="evidence" value="ECO:0007669"/>
    <property type="project" value="UniProtKB-KW"/>
</dbReference>
<keyword evidence="5 7" id="KW-1133">Transmembrane helix</keyword>
<dbReference type="AlphaFoldDB" id="A0AAD9IEX0"/>
<accession>A0AAD9IEX0</accession>
<feature type="transmembrane region" description="Helical" evidence="7">
    <location>
        <begin position="297"/>
        <end position="321"/>
    </location>
</feature>
<reference evidence="9" key="1">
    <citation type="submission" date="2021-01" db="EMBL/GenBank/DDBJ databases">
        <authorList>
            <person name="Eckstrom K.M.E."/>
        </authorList>
    </citation>
    <scope>NUCLEOTIDE SEQUENCE</scope>
    <source>
        <strain evidence="9">UVCC 0001</strain>
    </source>
</reference>
<feature type="transmembrane region" description="Helical" evidence="7">
    <location>
        <begin position="92"/>
        <end position="111"/>
    </location>
</feature>
<dbReference type="EMBL" id="JASFZW010000011">
    <property type="protein sequence ID" value="KAK2076241.1"/>
    <property type="molecule type" value="Genomic_DNA"/>
</dbReference>
<dbReference type="GO" id="GO:0016020">
    <property type="term" value="C:membrane"/>
    <property type="evidence" value="ECO:0007669"/>
    <property type="project" value="UniProtKB-SubCell"/>
</dbReference>